<evidence type="ECO:0000313" key="4">
    <source>
        <dbReference type="Proteomes" id="UP000287033"/>
    </source>
</evidence>
<evidence type="ECO:0000256" key="1">
    <source>
        <dbReference type="SAM" id="Phobius"/>
    </source>
</evidence>
<feature type="transmembrane region" description="Helical" evidence="1">
    <location>
        <begin position="255"/>
        <end position="275"/>
    </location>
</feature>
<sequence>MQNNSTLIISEAKMSDCGTYTCTVENPVSQKNASYSLKLHGLEQSNLEAGQLLAECLSWADVRGKMESLTGLHHSNLAFSVAALVTAGVTLITAVASCLERKSSMNKDITKWRQFIREKMQHLLKAAPVLSFIFFSVACACWMLNEVCLDKSHTLTSVAPIITNSIPFVDVTGQAAGHLGITGILFAFLILHLAVILSICRFICDKRILSKIIANKVCQGILNVSTVCGPSILIGEIMKQADSDCGSTTILQSTILPTVVMTLINLVVVVTFLPLTISSEWVKQLTGTPASSGFGDSDQHQYTVSIKRQ</sequence>
<dbReference type="EMBL" id="BEZZ01002966">
    <property type="protein sequence ID" value="GCC18479.1"/>
    <property type="molecule type" value="Genomic_DNA"/>
</dbReference>
<feature type="transmembrane region" description="Helical" evidence="1">
    <location>
        <begin position="179"/>
        <end position="204"/>
    </location>
</feature>
<feature type="transmembrane region" description="Helical" evidence="1">
    <location>
        <begin position="77"/>
        <end position="99"/>
    </location>
</feature>
<proteinExistence type="predicted"/>
<keyword evidence="1" id="KW-1133">Transmembrane helix</keyword>
<evidence type="ECO:0000313" key="3">
    <source>
        <dbReference type="EMBL" id="GCC18479.1"/>
    </source>
</evidence>
<dbReference type="CDD" id="cd00096">
    <property type="entry name" value="Ig"/>
    <property type="match status" value="1"/>
</dbReference>
<dbReference type="InterPro" id="IPR007110">
    <property type="entry name" value="Ig-like_dom"/>
</dbReference>
<keyword evidence="1" id="KW-0812">Transmembrane</keyword>
<dbReference type="Gene3D" id="2.60.40.10">
    <property type="entry name" value="Immunoglobulins"/>
    <property type="match status" value="1"/>
</dbReference>
<dbReference type="InterPro" id="IPR013783">
    <property type="entry name" value="Ig-like_fold"/>
</dbReference>
<dbReference type="AlphaFoldDB" id="A0A401RK35"/>
<reference evidence="3 4" key="1">
    <citation type="journal article" date="2018" name="Nat. Ecol. Evol.">
        <title>Shark genomes provide insights into elasmobranch evolution and the origin of vertebrates.</title>
        <authorList>
            <person name="Hara Y"/>
            <person name="Yamaguchi K"/>
            <person name="Onimaru K"/>
            <person name="Kadota M"/>
            <person name="Koyanagi M"/>
            <person name="Keeley SD"/>
            <person name="Tatsumi K"/>
            <person name="Tanaka K"/>
            <person name="Motone F"/>
            <person name="Kageyama Y"/>
            <person name="Nozu R"/>
            <person name="Adachi N"/>
            <person name="Nishimura O"/>
            <person name="Nakagawa R"/>
            <person name="Tanegashima C"/>
            <person name="Kiyatake I"/>
            <person name="Matsumoto R"/>
            <person name="Murakumo K"/>
            <person name="Nishida K"/>
            <person name="Terakita A"/>
            <person name="Kuratani S"/>
            <person name="Sato K"/>
            <person name="Hyodo S Kuraku.S."/>
        </authorList>
    </citation>
    <scope>NUCLEOTIDE SEQUENCE [LARGE SCALE GENOMIC DNA]</scope>
</reference>
<dbReference type="OrthoDB" id="6353782at2759"/>
<organism evidence="3 4">
    <name type="scientific">Chiloscyllium punctatum</name>
    <name type="common">Brownbanded bambooshark</name>
    <name type="synonym">Hemiscyllium punctatum</name>
    <dbReference type="NCBI Taxonomy" id="137246"/>
    <lineage>
        <taxon>Eukaryota</taxon>
        <taxon>Metazoa</taxon>
        <taxon>Chordata</taxon>
        <taxon>Craniata</taxon>
        <taxon>Vertebrata</taxon>
        <taxon>Chondrichthyes</taxon>
        <taxon>Elasmobranchii</taxon>
        <taxon>Galeomorphii</taxon>
        <taxon>Galeoidea</taxon>
        <taxon>Orectolobiformes</taxon>
        <taxon>Hemiscylliidae</taxon>
        <taxon>Chiloscyllium</taxon>
    </lineage>
</organism>
<dbReference type="Proteomes" id="UP000287033">
    <property type="component" value="Unassembled WGS sequence"/>
</dbReference>
<dbReference type="PROSITE" id="PS50835">
    <property type="entry name" value="IG_LIKE"/>
    <property type="match status" value="1"/>
</dbReference>
<accession>A0A401RK35</accession>
<dbReference type="Pfam" id="PF07679">
    <property type="entry name" value="I-set"/>
    <property type="match status" value="1"/>
</dbReference>
<dbReference type="SUPFAM" id="SSF48726">
    <property type="entry name" value="Immunoglobulin"/>
    <property type="match status" value="1"/>
</dbReference>
<dbReference type="InterPro" id="IPR036179">
    <property type="entry name" value="Ig-like_dom_sf"/>
</dbReference>
<dbReference type="InterPro" id="IPR013098">
    <property type="entry name" value="Ig_I-set"/>
</dbReference>
<dbReference type="STRING" id="137246.A0A401RK35"/>
<keyword evidence="4" id="KW-1185">Reference proteome</keyword>
<keyword evidence="1" id="KW-0472">Membrane</keyword>
<protein>
    <recommendedName>
        <fullName evidence="2">Ig-like domain-containing protein</fullName>
    </recommendedName>
</protein>
<comment type="caution">
    <text evidence="3">The sequence shown here is derived from an EMBL/GenBank/DDBJ whole genome shotgun (WGS) entry which is preliminary data.</text>
</comment>
<evidence type="ECO:0000259" key="2">
    <source>
        <dbReference type="PROSITE" id="PS50835"/>
    </source>
</evidence>
<feature type="transmembrane region" description="Helical" evidence="1">
    <location>
        <begin position="123"/>
        <end position="145"/>
    </location>
</feature>
<name>A0A401RK35_CHIPU</name>
<feature type="transmembrane region" description="Helical" evidence="1">
    <location>
        <begin position="216"/>
        <end position="235"/>
    </location>
</feature>
<gene>
    <name evidence="3" type="ORF">chiPu_0020809</name>
</gene>
<feature type="domain" description="Ig-like" evidence="2">
    <location>
        <begin position="1"/>
        <end position="34"/>
    </location>
</feature>